<proteinExistence type="predicted"/>
<accession>A0A6J5EGC7</accession>
<evidence type="ECO:0000313" key="3">
    <source>
        <dbReference type="Proteomes" id="UP000494363"/>
    </source>
</evidence>
<organism evidence="2 3">
    <name type="scientific">Paraburkholderia humisilvae</name>
    <dbReference type="NCBI Taxonomy" id="627669"/>
    <lineage>
        <taxon>Bacteria</taxon>
        <taxon>Pseudomonadati</taxon>
        <taxon>Pseudomonadota</taxon>
        <taxon>Betaproteobacteria</taxon>
        <taxon>Burkholderiales</taxon>
        <taxon>Burkholderiaceae</taxon>
        <taxon>Paraburkholderia</taxon>
    </lineage>
</organism>
<name>A0A6J5EGC7_9BURK</name>
<keyword evidence="1" id="KW-1133">Transmembrane helix</keyword>
<evidence type="ECO:0000256" key="1">
    <source>
        <dbReference type="SAM" id="Phobius"/>
    </source>
</evidence>
<gene>
    <name evidence="2" type="ORF">LMG29542_04849</name>
</gene>
<dbReference type="AlphaFoldDB" id="A0A6J5EGC7"/>
<keyword evidence="3" id="KW-1185">Reference proteome</keyword>
<dbReference type="RefSeq" id="WP_175228955.1">
    <property type="nucleotide sequence ID" value="NZ_CADIKH010000024.1"/>
</dbReference>
<feature type="transmembrane region" description="Helical" evidence="1">
    <location>
        <begin position="12"/>
        <end position="31"/>
    </location>
</feature>
<dbReference type="EMBL" id="CADIKH010000024">
    <property type="protein sequence ID" value="CAB3764316.1"/>
    <property type="molecule type" value="Genomic_DNA"/>
</dbReference>
<dbReference type="Proteomes" id="UP000494363">
    <property type="component" value="Unassembled WGS sequence"/>
</dbReference>
<dbReference type="PROSITE" id="PS51257">
    <property type="entry name" value="PROKAR_LIPOPROTEIN"/>
    <property type="match status" value="1"/>
</dbReference>
<protein>
    <submittedName>
        <fullName evidence="2">Uncharacterized protein</fullName>
    </submittedName>
</protein>
<keyword evidence="1" id="KW-0812">Transmembrane</keyword>
<keyword evidence="1" id="KW-0472">Membrane</keyword>
<reference evidence="2 3" key="1">
    <citation type="submission" date="2020-04" db="EMBL/GenBank/DDBJ databases">
        <authorList>
            <person name="De Canck E."/>
        </authorList>
    </citation>
    <scope>NUCLEOTIDE SEQUENCE [LARGE SCALE GENOMIC DNA]</scope>
    <source>
        <strain evidence="2 3">LMG 29542</strain>
    </source>
</reference>
<sequence>MNRWDKPQCNSLLLVAICASLLALAGCPYYAAPPAGTVVMTPASFNQSFAAASGAMRDEGLAITVQDPGSGTVVGGLDGSTVTASVSQQADGSVVVQFNSSDARDPTLLARISRSYDRRMGR</sequence>
<evidence type="ECO:0000313" key="2">
    <source>
        <dbReference type="EMBL" id="CAB3764316.1"/>
    </source>
</evidence>